<reference evidence="2" key="2">
    <citation type="submission" date="2023-04" db="EMBL/GenBank/DDBJ databases">
        <authorList>
            <person name="Bu L."/>
            <person name="Lu L."/>
            <person name="Laidemitt M.R."/>
            <person name="Zhang S.M."/>
            <person name="Mutuku M."/>
            <person name="Mkoji G."/>
            <person name="Steinauer M."/>
            <person name="Loker E.S."/>
        </authorList>
    </citation>
    <scope>NUCLEOTIDE SEQUENCE</scope>
    <source>
        <strain evidence="2">KasaAsao</strain>
        <tissue evidence="2">Whole Snail</tissue>
    </source>
</reference>
<reference evidence="2" key="1">
    <citation type="journal article" date="2023" name="PLoS Negl. Trop. Dis.">
        <title>A genome sequence for Biomphalaria pfeifferi, the major vector snail for the human-infecting parasite Schistosoma mansoni.</title>
        <authorList>
            <person name="Bu L."/>
            <person name="Lu L."/>
            <person name="Laidemitt M.R."/>
            <person name="Zhang S.M."/>
            <person name="Mutuku M."/>
            <person name="Mkoji G."/>
            <person name="Steinauer M."/>
            <person name="Loker E.S."/>
        </authorList>
    </citation>
    <scope>NUCLEOTIDE SEQUENCE</scope>
    <source>
        <strain evidence="2">KasaAsao</strain>
    </source>
</reference>
<keyword evidence="3" id="KW-1185">Reference proteome</keyword>
<evidence type="ECO:0000256" key="1">
    <source>
        <dbReference type="SAM" id="MobiDB-lite"/>
    </source>
</evidence>
<protein>
    <submittedName>
        <fullName evidence="2">Uncharacterized protein</fullName>
    </submittedName>
</protein>
<dbReference type="EMBL" id="JASAOG010000195">
    <property type="protein sequence ID" value="KAK0044566.1"/>
    <property type="molecule type" value="Genomic_DNA"/>
</dbReference>
<evidence type="ECO:0000313" key="2">
    <source>
        <dbReference type="EMBL" id="KAK0044566.1"/>
    </source>
</evidence>
<dbReference type="AlphaFoldDB" id="A0AAD8AY50"/>
<sequence length="67" mass="7401">MHRSHPQLTDSSPEDRSLQKVTPTRLAHNIDTDGAPIPSVSVTTVCAATVLTMQLLHQRGYRQLLPL</sequence>
<dbReference type="Proteomes" id="UP001233172">
    <property type="component" value="Unassembled WGS sequence"/>
</dbReference>
<gene>
    <name evidence="2" type="ORF">Bpfe_025968</name>
</gene>
<feature type="compositionally biased region" description="Polar residues" evidence="1">
    <location>
        <begin position="1"/>
        <end position="11"/>
    </location>
</feature>
<organism evidence="2 3">
    <name type="scientific">Biomphalaria pfeifferi</name>
    <name type="common">Bloodfluke planorb</name>
    <name type="synonym">Freshwater snail</name>
    <dbReference type="NCBI Taxonomy" id="112525"/>
    <lineage>
        <taxon>Eukaryota</taxon>
        <taxon>Metazoa</taxon>
        <taxon>Spiralia</taxon>
        <taxon>Lophotrochozoa</taxon>
        <taxon>Mollusca</taxon>
        <taxon>Gastropoda</taxon>
        <taxon>Heterobranchia</taxon>
        <taxon>Euthyneura</taxon>
        <taxon>Panpulmonata</taxon>
        <taxon>Hygrophila</taxon>
        <taxon>Lymnaeoidea</taxon>
        <taxon>Planorbidae</taxon>
        <taxon>Biomphalaria</taxon>
    </lineage>
</organism>
<evidence type="ECO:0000313" key="3">
    <source>
        <dbReference type="Proteomes" id="UP001233172"/>
    </source>
</evidence>
<comment type="caution">
    <text evidence="2">The sequence shown here is derived from an EMBL/GenBank/DDBJ whole genome shotgun (WGS) entry which is preliminary data.</text>
</comment>
<proteinExistence type="predicted"/>
<feature type="region of interest" description="Disordered" evidence="1">
    <location>
        <begin position="1"/>
        <end position="34"/>
    </location>
</feature>
<accession>A0AAD8AY50</accession>
<name>A0AAD8AY50_BIOPF</name>